<evidence type="ECO:0000256" key="5">
    <source>
        <dbReference type="PIRSR" id="PIRSR000137-1"/>
    </source>
</evidence>
<dbReference type="PROSITE" id="PS00623">
    <property type="entry name" value="GMC_OXRED_1"/>
    <property type="match status" value="1"/>
</dbReference>
<comment type="similarity">
    <text evidence="2 6">Belongs to the GMC oxidoreductase family.</text>
</comment>
<dbReference type="RefSeq" id="WP_167489087.1">
    <property type="nucleotide sequence ID" value="NZ_CP046173.1"/>
</dbReference>
<dbReference type="SUPFAM" id="SSF54373">
    <property type="entry name" value="FAD-linked reductases, C-terminal domain"/>
    <property type="match status" value="1"/>
</dbReference>
<evidence type="ECO:0000313" key="10">
    <source>
        <dbReference type="Proteomes" id="UP000500953"/>
    </source>
</evidence>
<feature type="active site" description="Proton donor" evidence="5">
    <location>
        <position position="448"/>
    </location>
</feature>
<feature type="domain" description="Glucose-methanol-choline oxidoreductase N-terminal" evidence="7">
    <location>
        <begin position="82"/>
        <end position="105"/>
    </location>
</feature>
<dbReference type="Gene3D" id="3.30.560.10">
    <property type="entry name" value="Glucose Oxidase, domain 3"/>
    <property type="match status" value="1"/>
</dbReference>
<dbReference type="GO" id="GO:0016614">
    <property type="term" value="F:oxidoreductase activity, acting on CH-OH group of donors"/>
    <property type="evidence" value="ECO:0007669"/>
    <property type="project" value="InterPro"/>
</dbReference>
<reference evidence="9 10" key="1">
    <citation type="journal article" date="2019" name="ACS Chem. Biol.">
        <title>Identification and Mobilization of a Cryptic Antibiotic Biosynthesis Gene Locus from a Human-Pathogenic Nocardia Isolate.</title>
        <authorList>
            <person name="Herisse M."/>
            <person name="Ishida K."/>
            <person name="Porter J.L."/>
            <person name="Howden B."/>
            <person name="Hertweck C."/>
            <person name="Stinear T.P."/>
            <person name="Pidot S.J."/>
        </authorList>
    </citation>
    <scope>NUCLEOTIDE SEQUENCE [LARGE SCALE GENOMIC DNA]</scope>
    <source>
        <strain evidence="9 10">AUSMDU00012715</strain>
    </source>
</reference>
<name>A0A6G9Z8V5_9NOCA</name>
<dbReference type="PROSITE" id="PS00624">
    <property type="entry name" value="GMC_OXRED_2"/>
    <property type="match status" value="1"/>
</dbReference>
<accession>A0A6G9Z8V5</accession>
<keyword evidence="3 6" id="KW-0285">Flavoprotein</keyword>
<dbReference type="InterPro" id="IPR007867">
    <property type="entry name" value="GMC_OxRtase_C"/>
</dbReference>
<dbReference type="PIRSF" id="PIRSF000137">
    <property type="entry name" value="Alcohol_oxidase"/>
    <property type="match status" value="1"/>
</dbReference>
<protein>
    <recommendedName>
        <fullName evidence="7 8">Glucose-methanol-choline oxidoreductase N-terminal domain-containing protein</fullName>
    </recommendedName>
</protein>
<evidence type="ECO:0000256" key="2">
    <source>
        <dbReference type="ARBA" id="ARBA00010790"/>
    </source>
</evidence>
<keyword evidence="4 6" id="KW-0274">FAD</keyword>
<evidence type="ECO:0000256" key="6">
    <source>
        <dbReference type="RuleBase" id="RU003968"/>
    </source>
</evidence>
<evidence type="ECO:0000259" key="8">
    <source>
        <dbReference type="PROSITE" id="PS00624"/>
    </source>
</evidence>
<dbReference type="Gene3D" id="3.50.50.60">
    <property type="entry name" value="FAD/NAD(P)-binding domain"/>
    <property type="match status" value="1"/>
</dbReference>
<dbReference type="AlphaFoldDB" id="A0A6G9Z8V5"/>
<sequence>MLTADYVVVGAGSAGCVLADRLSADEHTSVVLLEAGPADAGDIPEVRVPMLFPRMFGSEIDWGFRTVPQPGLDGRTVPCPRGKGLGGSSLINAQLWTRGHRADYDGWAAAGCHEWDYDSVRPYFDKSESDRTRLAGIRYQSPATPDFVTACAALGYPQATDQPDGYLLATATHHDGLRWSSADAYLSPARARANLTIATGTTARRILFDGTHAIGVEVDTAQGTQQILAEREVIVACGAIGSPQLLMLSGIGPAEHLSRHGLPILMDRPAVGQGLSDHLLVPLAFTGTDFTSPGVGAGPAAIAQYLGDRTGPLDSIVSEALVFTRTQPQLTAPDIEIVLLVLPYGEHETTAEHGLALGVLLLRPESRGSVTLRSADPDDAPLIDPGFLTDPDRNDLRTMVEGIRKAQEILAEPVFGKWCDQPLTPGARASDADELAGYIRRTGLSLFHPVGTCRMGADAESVVDPHCRVRGVSGLRVIDASAMPTLVRGHTHAPVTMFAERASALILGEN</sequence>
<evidence type="ECO:0000259" key="7">
    <source>
        <dbReference type="PROSITE" id="PS00623"/>
    </source>
</evidence>
<dbReference type="InterPro" id="IPR000172">
    <property type="entry name" value="GMC_OxRdtase_N"/>
</dbReference>
<organism evidence="9 10">
    <name type="scientific">Nocardia terpenica</name>
    <dbReference type="NCBI Taxonomy" id="455432"/>
    <lineage>
        <taxon>Bacteria</taxon>
        <taxon>Bacillati</taxon>
        <taxon>Actinomycetota</taxon>
        <taxon>Actinomycetes</taxon>
        <taxon>Mycobacteriales</taxon>
        <taxon>Nocardiaceae</taxon>
        <taxon>Nocardia</taxon>
    </lineage>
</organism>
<dbReference type="Proteomes" id="UP000500953">
    <property type="component" value="Chromosome"/>
</dbReference>
<evidence type="ECO:0000256" key="3">
    <source>
        <dbReference type="ARBA" id="ARBA00022630"/>
    </source>
</evidence>
<dbReference type="SUPFAM" id="SSF51905">
    <property type="entry name" value="FAD/NAD(P)-binding domain"/>
    <property type="match status" value="1"/>
</dbReference>
<dbReference type="GO" id="GO:0050660">
    <property type="term" value="F:flavin adenine dinucleotide binding"/>
    <property type="evidence" value="ECO:0007669"/>
    <property type="project" value="InterPro"/>
</dbReference>
<feature type="active site" description="Proton acceptor" evidence="5">
    <location>
        <position position="490"/>
    </location>
</feature>
<evidence type="ECO:0000313" key="9">
    <source>
        <dbReference type="EMBL" id="QIS21821.1"/>
    </source>
</evidence>
<evidence type="ECO:0000256" key="1">
    <source>
        <dbReference type="ARBA" id="ARBA00001974"/>
    </source>
</evidence>
<dbReference type="PANTHER" id="PTHR11552">
    <property type="entry name" value="GLUCOSE-METHANOL-CHOLINE GMC OXIDOREDUCTASE"/>
    <property type="match status" value="1"/>
</dbReference>
<dbReference type="InterPro" id="IPR012132">
    <property type="entry name" value="GMC_OxRdtase"/>
</dbReference>
<dbReference type="InterPro" id="IPR036188">
    <property type="entry name" value="FAD/NAD-bd_sf"/>
</dbReference>
<dbReference type="Pfam" id="PF05199">
    <property type="entry name" value="GMC_oxred_C"/>
    <property type="match status" value="1"/>
</dbReference>
<dbReference type="PANTHER" id="PTHR11552:SF147">
    <property type="entry name" value="CHOLINE DEHYDROGENASE, MITOCHONDRIAL"/>
    <property type="match status" value="1"/>
</dbReference>
<evidence type="ECO:0000256" key="4">
    <source>
        <dbReference type="ARBA" id="ARBA00022827"/>
    </source>
</evidence>
<dbReference type="EMBL" id="CP046173">
    <property type="protein sequence ID" value="QIS21821.1"/>
    <property type="molecule type" value="Genomic_DNA"/>
</dbReference>
<comment type="cofactor">
    <cofactor evidence="1">
        <name>FAD</name>
        <dbReference type="ChEBI" id="CHEBI:57692"/>
    </cofactor>
</comment>
<proteinExistence type="inferred from homology"/>
<gene>
    <name evidence="9" type="ORF">F6W96_29315</name>
</gene>
<dbReference type="Pfam" id="PF00732">
    <property type="entry name" value="GMC_oxred_N"/>
    <property type="match status" value="1"/>
</dbReference>
<feature type="domain" description="Glucose-methanol-choline oxidoreductase N-terminal" evidence="8">
    <location>
        <begin position="238"/>
        <end position="252"/>
    </location>
</feature>